<comment type="subcellular location">
    <subcellularLocation>
        <location evidence="1">Cell membrane</location>
        <topology evidence="1">Multi-pass membrane protein</topology>
    </subcellularLocation>
</comment>
<dbReference type="InterPro" id="IPR050833">
    <property type="entry name" value="Poly_Biosynth_Transport"/>
</dbReference>
<feature type="transmembrane region" description="Helical" evidence="6">
    <location>
        <begin position="357"/>
        <end position="376"/>
    </location>
</feature>
<evidence type="ECO:0000313" key="7">
    <source>
        <dbReference type="EMBL" id="MCQ4635283.1"/>
    </source>
</evidence>
<dbReference type="PANTHER" id="PTHR30250">
    <property type="entry name" value="PST FAMILY PREDICTED COLANIC ACID TRANSPORTER"/>
    <property type="match status" value="1"/>
</dbReference>
<keyword evidence="2" id="KW-1003">Cell membrane</keyword>
<feature type="transmembrane region" description="Helical" evidence="6">
    <location>
        <begin position="148"/>
        <end position="169"/>
    </location>
</feature>
<dbReference type="RefSeq" id="WP_256130480.1">
    <property type="nucleotide sequence ID" value="NZ_JANFXK010000001.1"/>
</dbReference>
<feature type="transmembrane region" description="Helical" evidence="6">
    <location>
        <begin position="54"/>
        <end position="75"/>
    </location>
</feature>
<sequence length="415" mass="47256">MRVIKYFKSNKHVKKFTGDVFFNIVAFSIYIIGQQILLLPILARNTNDKGFSSIVVFISIFSIITNTLGSELGVTRQIKKEDDENKGIDQDGYDRFILYLTPIVIIVAVTLLSIYNFNLKYIIVCTIVIVLGNFRLYLAAFFRLQKNFIRVILQNVAYVVGMLIGLGIFLLTENFFLPFIVAEVCGVGYSLKKIPFRKKRKFRWQQFKLDVSRIGKTFFDLGLIALLINTMVYFDRLIIYPILGATAVSVYYAANSMSKAVTLIVNPIHGVILSWLGSSKNYNKQRILKITIKLNFPMVIIAAIVSWPITYFALWFLYPQYFEQALSFIVPICISVGFSVACSLSKGVLLKFINSRKLLTCYISYFIIFAILAMPLSSMYGIMGFVIANLVARIEQWVVFMVFMKNALSKGESVN</sequence>
<feature type="transmembrane region" description="Helical" evidence="6">
    <location>
        <begin position="324"/>
        <end position="345"/>
    </location>
</feature>
<comment type="caution">
    <text evidence="7">The sequence shown here is derived from an EMBL/GenBank/DDBJ whole genome shotgun (WGS) entry which is preliminary data.</text>
</comment>
<dbReference type="PANTHER" id="PTHR30250:SF11">
    <property type="entry name" value="O-ANTIGEN TRANSPORTER-RELATED"/>
    <property type="match status" value="1"/>
</dbReference>
<keyword evidence="5 6" id="KW-0472">Membrane</keyword>
<evidence type="ECO:0008006" key="9">
    <source>
        <dbReference type="Google" id="ProtNLM"/>
    </source>
</evidence>
<feature type="transmembrane region" description="Helical" evidence="6">
    <location>
        <begin position="96"/>
        <end position="115"/>
    </location>
</feature>
<name>A0ABT1RJD3_9FIRM</name>
<feature type="transmembrane region" description="Helical" evidence="6">
    <location>
        <begin position="237"/>
        <end position="254"/>
    </location>
</feature>
<evidence type="ECO:0000256" key="2">
    <source>
        <dbReference type="ARBA" id="ARBA00022475"/>
    </source>
</evidence>
<evidence type="ECO:0000256" key="4">
    <source>
        <dbReference type="ARBA" id="ARBA00022989"/>
    </source>
</evidence>
<evidence type="ECO:0000256" key="6">
    <source>
        <dbReference type="SAM" id="Phobius"/>
    </source>
</evidence>
<protein>
    <recommendedName>
        <fullName evidence="9">Polysaccharide biosynthesis protein</fullName>
    </recommendedName>
</protein>
<feature type="transmembrane region" description="Helical" evidence="6">
    <location>
        <begin position="121"/>
        <end position="141"/>
    </location>
</feature>
<dbReference type="Proteomes" id="UP001524502">
    <property type="component" value="Unassembled WGS sequence"/>
</dbReference>
<feature type="transmembrane region" description="Helical" evidence="6">
    <location>
        <begin position="20"/>
        <end position="42"/>
    </location>
</feature>
<feature type="transmembrane region" description="Helical" evidence="6">
    <location>
        <begin position="298"/>
        <end position="318"/>
    </location>
</feature>
<evidence type="ECO:0000313" key="8">
    <source>
        <dbReference type="Proteomes" id="UP001524502"/>
    </source>
</evidence>
<gene>
    <name evidence="7" type="ORF">NE619_00870</name>
</gene>
<reference evidence="7 8" key="1">
    <citation type="submission" date="2022-06" db="EMBL/GenBank/DDBJ databases">
        <title>Isolation of gut microbiota from human fecal samples.</title>
        <authorList>
            <person name="Pamer E.G."/>
            <person name="Barat B."/>
            <person name="Waligurski E."/>
            <person name="Medina S."/>
            <person name="Paddock L."/>
            <person name="Mostad J."/>
        </authorList>
    </citation>
    <scope>NUCLEOTIDE SEQUENCE [LARGE SCALE GENOMIC DNA]</scope>
    <source>
        <strain evidence="7 8">SL.3.17</strain>
    </source>
</reference>
<keyword evidence="3 6" id="KW-0812">Transmembrane</keyword>
<evidence type="ECO:0000256" key="5">
    <source>
        <dbReference type="ARBA" id="ARBA00023136"/>
    </source>
</evidence>
<evidence type="ECO:0000256" key="3">
    <source>
        <dbReference type="ARBA" id="ARBA00022692"/>
    </source>
</evidence>
<feature type="transmembrane region" description="Helical" evidence="6">
    <location>
        <begin position="175"/>
        <end position="191"/>
    </location>
</feature>
<keyword evidence="4 6" id="KW-1133">Transmembrane helix</keyword>
<dbReference type="EMBL" id="JANFXK010000001">
    <property type="protein sequence ID" value="MCQ4635283.1"/>
    <property type="molecule type" value="Genomic_DNA"/>
</dbReference>
<evidence type="ECO:0000256" key="1">
    <source>
        <dbReference type="ARBA" id="ARBA00004651"/>
    </source>
</evidence>
<organism evidence="7 8">
    <name type="scientific">Anaerovorax odorimutans</name>
    <dbReference type="NCBI Taxonomy" id="109327"/>
    <lineage>
        <taxon>Bacteria</taxon>
        <taxon>Bacillati</taxon>
        <taxon>Bacillota</taxon>
        <taxon>Clostridia</taxon>
        <taxon>Peptostreptococcales</taxon>
        <taxon>Anaerovoracaceae</taxon>
        <taxon>Anaerovorax</taxon>
    </lineage>
</organism>
<keyword evidence="8" id="KW-1185">Reference proteome</keyword>
<proteinExistence type="predicted"/>
<accession>A0ABT1RJD3</accession>